<sequence length="126" mass="13304">MKNRAALSLALLASAACSLSAPAFAARPLTADERMALRCGAAFAVVATGQARGDAAMKQYPPMAQRGREYFVRLAAQLMDDAGMDEAGVRAAARAEAQVLARQRGVEGMMPFCLKMLDAQPGFAPR</sequence>
<keyword evidence="1" id="KW-0732">Signal</keyword>
<reference evidence="2 3" key="1">
    <citation type="submission" date="2020-08" db="EMBL/GenBank/DDBJ databases">
        <title>The genome sequence of type strain Novosphingobium flavum NBRC 111647.</title>
        <authorList>
            <person name="Liu Y."/>
        </authorList>
    </citation>
    <scope>NUCLEOTIDE SEQUENCE [LARGE SCALE GENOMIC DNA]</scope>
    <source>
        <strain evidence="2 3">NBRC 111647</strain>
    </source>
</reference>
<keyword evidence="3" id="KW-1185">Reference proteome</keyword>
<protein>
    <submittedName>
        <fullName evidence="2">Uncharacterized protein</fullName>
    </submittedName>
</protein>
<accession>A0A7X1KNC5</accession>
<evidence type="ECO:0000313" key="2">
    <source>
        <dbReference type="EMBL" id="MBC2667215.1"/>
    </source>
</evidence>
<feature type="signal peptide" evidence="1">
    <location>
        <begin position="1"/>
        <end position="25"/>
    </location>
</feature>
<proteinExistence type="predicted"/>
<evidence type="ECO:0000313" key="3">
    <source>
        <dbReference type="Proteomes" id="UP000566813"/>
    </source>
</evidence>
<feature type="chain" id="PRO_5030562942" evidence="1">
    <location>
        <begin position="26"/>
        <end position="126"/>
    </location>
</feature>
<name>A0A7X1KNC5_9SPHN</name>
<evidence type="ECO:0000256" key="1">
    <source>
        <dbReference type="SAM" id="SignalP"/>
    </source>
</evidence>
<dbReference type="RefSeq" id="WP_185665515.1">
    <property type="nucleotide sequence ID" value="NZ_JACLAW010000016.1"/>
</dbReference>
<dbReference type="EMBL" id="JACLAW010000016">
    <property type="protein sequence ID" value="MBC2667215.1"/>
    <property type="molecule type" value="Genomic_DNA"/>
</dbReference>
<organism evidence="2 3">
    <name type="scientific">Novosphingobium flavum</name>
    <dbReference type="NCBI Taxonomy" id="1778672"/>
    <lineage>
        <taxon>Bacteria</taxon>
        <taxon>Pseudomonadati</taxon>
        <taxon>Pseudomonadota</taxon>
        <taxon>Alphaproteobacteria</taxon>
        <taxon>Sphingomonadales</taxon>
        <taxon>Sphingomonadaceae</taxon>
        <taxon>Novosphingobium</taxon>
    </lineage>
</organism>
<gene>
    <name evidence="2" type="ORF">H7F51_16975</name>
</gene>
<dbReference type="Proteomes" id="UP000566813">
    <property type="component" value="Unassembled WGS sequence"/>
</dbReference>
<dbReference type="AlphaFoldDB" id="A0A7X1KNC5"/>
<dbReference type="PROSITE" id="PS51257">
    <property type="entry name" value="PROKAR_LIPOPROTEIN"/>
    <property type="match status" value="1"/>
</dbReference>
<comment type="caution">
    <text evidence="2">The sequence shown here is derived from an EMBL/GenBank/DDBJ whole genome shotgun (WGS) entry which is preliminary data.</text>
</comment>